<dbReference type="Proteomes" id="UP001148312">
    <property type="component" value="Unassembled WGS sequence"/>
</dbReference>
<accession>A0A9W9X5T2</accession>
<reference evidence="2" key="2">
    <citation type="journal article" date="2023" name="IMA Fungus">
        <title>Comparative genomic study of the Penicillium genus elucidates a diverse pangenome and 15 lateral gene transfer events.</title>
        <authorList>
            <person name="Petersen C."/>
            <person name="Sorensen T."/>
            <person name="Nielsen M.R."/>
            <person name="Sondergaard T.E."/>
            <person name="Sorensen J.L."/>
            <person name="Fitzpatrick D.A."/>
            <person name="Frisvad J.C."/>
            <person name="Nielsen K.L."/>
        </authorList>
    </citation>
    <scope>NUCLEOTIDE SEQUENCE</scope>
    <source>
        <strain evidence="2">IBT 30728</strain>
    </source>
</reference>
<protein>
    <submittedName>
        <fullName evidence="2">Uncharacterized protein</fullName>
    </submittedName>
</protein>
<reference evidence="2" key="1">
    <citation type="submission" date="2022-12" db="EMBL/GenBank/DDBJ databases">
        <authorList>
            <person name="Petersen C."/>
        </authorList>
    </citation>
    <scope>NUCLEOTIDE SEQUENCE</scope>
    <source>
        <strain evidence="2">IBT 30728</strain>
    </source>
</reference>
<gene>
    <name evidence="2" type="ORF">N7539_004825</name>
</gene>
<evidence type="ECO:0000313" key="3">
    <source>
        <dbReference type="Proteomes" id="UP001148312"/>
    </source>
</evidence>
<dbReference type="AlphaFoldDB" id="A0A9W9X5T2"/>
<dbReference type="GeneID" id="81624676"/>
<evidence type="ECO:0000256" key="1">
    <source>
        <dbReference type="SAM" id="MobiDB-lite"/>
    </source>
</evidence>
<name>A0A9W9X5T2_9EURO</name>
<proteinExistence type="predicted"/>
<organism evidence="2 3">
    <name type="scientific">Penicillium diatomitis</name>
    <dbReference type="NCBI Taxonomy" id="2819901"/>
    <lineage>
        <taxon>Eukaryota</taxon>
        <taxon>Fungi</taxon>
        <taxon>Dikarya</taxon>
        <taxon>Ascomycota</taxon>
        <taxon>Pezizomycotina</taxon>
        <taxon>Eurotiomycetes</taxon>
        <taxon>Eurotiomycetidae</taxon>
        <taxon>Eurotiales</taxon>
        <taxon>Aspergillaceae</taxon>
        <taxon>Penicillium</taxon>
    </lineage>
</organism>
<sequence length="169" mass="19276">MVYGQEAHEATTETAHAQAAYNKLAPSLQMTPTPPSDTITISEFARQVNTRKSQYGRQGRNRENRDLKRNNRDRKPCAEAWGSEANKANTRPKRTGGDSYRPKYSNDRVDDQRDGSNDRRQGRARADARSTRDRRFVNGENWTDSSFRREKPFRIKVAIVEGAISSTLT</sequence>
<comment type="caution">
    <text evidence="2">The sequence shown here is derived from an EMBL/GenBank/DDBJ whole genome shotgun (WGS) entry which is preliminary data.</text>
</comment>
<dbReference type="EMBL" id="JAPWDQ010000005">
    <property type="protein sequence ID" value="KAJ5484837.1"/>
    <property type="molecule type" value="Genomic_DNA"/>
</dbReference>
<feature type="compositionally biased region" description="Basic and acidic residues" evidence="1">
    <location>
        <begin position="60"/>
        <end position="77"/>
    </location>
</feature>
<feature type="compositionally biased region" description="Polar residues" evidence="1">
    <location>
        <begin position="47"/>
        <end position="56"/>
    </location>
</feature>
<dbReference type="RefSeq" id="XP_056789621.1">
    <property type="nucleotide sequence ID" value="XM_056934427.1"/>
</dbReference>
<feature type="region of interest" description="Disordered" evidence="1">
    <location>
        <begin position="47"/>
        <end position="133"/>
    </location>
</feature>
<keyword evidence="3" id="KW-1185">Reference proteome</keyword>
<feature type="compositionally biased region" description="Basic and acidic residues" evidence="1">
    <location>
        <begin position="100"/>
        <end position="133"/>
    </location>
</feature>
<evidence type="ECO:0000313" key="2">
    <source>
        <dbReference type="EMBL" id="KAJ5484837.1"/>
    </source>
</evidence>